<accession>A0A386ZDK1</accession>
<dbReference type="InterPro" id="IPR050428">
    <property type="entry name" value="TCS_sensor_his_kinase"/>
</dbReference>
<keyword evidence="4" id="KW-0597">Phosphoprotein</keyword>
<dbReference type="Gene3D" id="3.30.565.10">
    <property type="entry name" value="Histidine kinase-like ATPase, C-terminal domain"/>
    <property type="match status" value="1"/>
</dbReference>
<evidence type="ECO:0000256" key="6">
    <source>
        <dbReference type="ARBA" id="ARBA00022692"/>
    </source>
</evidence>
<dbReference type="SUPFAM" id="SSF47384">
    <property type="entry name" value="Homodimeric domain of signal transducing histidine kinase"/>
    <property type="match status" value="1"/>
</dbReference>
<evidence type="ECO:0000256" key="1">
    <source>
        <dbReference type="ARBA" id="ARBA00000085"/>
    </source>
</evidence>
<dbReference type="AlphaFoldDB" id="A0A386ZDK1"/>
<reference evidence="13 14" key="1">
    <citation type="submission" date="2018-09" db="EMBL/GenBank/DDBJ databases">
        <title>Nocardia yunnanensis sp. nov., an actinomycete isolated from a soil sample.</title>
        <authorList>
            <person name="Zhang J."/>
        </authorList>
    </citation>
    <scope>NUCLEOTIDE SEQUENCE [LARGE SCALE GENOMIC DNA]</scope>
    <source>
        <strain evidence="13 14">CFHS0054</strain>
    </source>
</reference>
<comment type="catalytic activity">
    <reaction evidence="1">
        <text>ATP + protein L-histidine = ADP + protein N-phospho-L-histidine.</text>
        <dbReference type="EC" id="2.7.13.3"/>
    </reaction>
</comment>
<dbReference type="PANTHER" id="PTHR45436:SF5">
    <property type="entry name" value="SENSOR HISTIDINE KINASE TRCS"/>
    <property type="match status" value="1"/>
</dbReference>
<dbReference type="PANTHER" id="PTHR45436">
    <property type="entry name" value="SENSOR HISTIDINE KINASE YKOH"/>
    <property type="match status" value="1"/>
</dbReference>
<dbReference type="Proteomes" id="UP000267164">
    <property type="component" value="Chromosome"/>
</dbReference>
<feature type="domain" description="Histidine kinase" evidence="12">
    <location>
        <begin position="226"/>
        <end position="418"/>
    </location>
</feature>
<dbReference type="PROSITE" id="PS50109">
    <property type="entry name" value="HIS_KIN"/>
    <property type="match status" value="1"/>
</dbReference>
<evidence type="ECO:0000256" key="9">
    <source>
        <dbReference type="ARBA" id="ARBA00023012"/>
    </source>
</evidence>
<comment type="subcellular location">
    <subcellularLocation>
        <location evidence="2">Cell membrane</location>
    </subcellularLocation>
</comment>
<dbReference type="OrthoDB" id="5012372at2"/>
<protein>
    <recommendedName>
        <fullName evidence="3">histidine kinase</fullName>
        <ecNumber evidence="3">2.7.13.3</ecNumber>
    </recommendedName>
</protein>
<dbReference type="InterPro" id="IPR036890">
    <property type="entry name" value="HATPase_C_sf"/>
</dbReference>
<dbReference type="PRINTS" id="PR00344">
    <property type="entry name" value="BCTRLSENSOR"/>
</dbReference>
<keyword evidence="6 11" id="KW-0812">Transmembrane</keyword>
<evidence type="ECO:0000313" key="13">
    <source>
        <dbReference type="EMBL" id="AYF75640.1"/>
    </source>
</evidence>
<dbReference type="EC" id="2.7.13.3" evidence="3"/>
<evidence type="ECO:0000259" key="12">
    <source>
        <dbReference type="PROSITE" id="PS50109"/>
    </source>
</evidence>
<evidence type="ECO:0000256" key="3">
    <source>
        <dbReference type="ARBA" id="ARBA00012438"/>
    </source>
</evidence>
<dbReference type="SMART" id="SM00388">
    <property type="entry name" value="HisKA"/>
    <property type="match status" value="1"/>
</dbReference>
<dbReference type="GO" id="GO:0005886">
    <property type="term" value="C:plasma membrane"/>
    <property type="evidence" value="ECO:0007669"/>
    <property type="project" value="UniProtKB-SubCell"/>
</dbReference>
<dbReference type="RefSeq" id="WP_120738345.1">
    <property type="nucleotide sequence ID" value="NZ_CP032568.1"/>
</dbReference>
<evidence type="ECO:0000256" key="7">
    <source>
        <dbReference type="ARBA" id="ARBA00022777"/>
    </source>
</evidence>
<evidence type="ECO:0000256" key="11">
    <source>
        <dbReference type="SAM" id="Phobius"/>
    </source>
</evidence>
<keyword evidence="14" id="KW-1185">Reference proteome</keyword>
<keyword evidence="9" id="KW-0902">Two-component regulatory system</keyword>
<evidence type="ECO:0000256" key="10">
    <source>
        <dbReference type="ARBA" id="ARBA00023136"/>
    </source>
</evidence>
<keyword evidence="8 11" id="KW-1133">Transmembrane helix</keyword>
<dbReference type="InterPro" id="IPR004358">
    <property type="entry name" value="Sig_transdc_His_kin-like_C"/>
</dbReference>
<name>A0A386ZDK1_9NOCA</name>
<dbReference type="SMART" id="SM00387">
    <property type="entry name" value="HATPase_c"/>
    <property type="match status" value="1"/>
</dbReference>
<dbReference type="SUPFAM" id="SSF55874">
    <property type="entry name" value="ATPase domain of HSP90 chaperone/DNA topoisomerase II/histidine kinase"/>
    <property type="match status" value="1"/>
</dbReference>
<dbReference type="Pfam" id="PF02518">
    <property type="entry name" value="HATPase_c"/>
    <property type="match status" value="1"/>
</dbReference>
<dbReference type="CDD" id="cd00082">
    <property type="entry name" value="HisKA"/>
    <property type="match status" value="1"/>
</dbReference>
<feature type="transmembrane region" description="Helical" evidence="11">
    <location>
        <begin position="183"/>
        <end position="206"/>
    </location>
</feature>
<evidence type="ECO:0000256" key="5">
    <source>
        <dbReference type="ARBA" id="ARBA00022679"/>
    </source>
</evidence>
<dbReference type="InterPro" id="IPR003661">
    <property type="entry name" value="HisK_dim/P_dom"/>
</dbReference>
<organism evidence="13 14">
    <name type="scientific">Nocardia yunnanensis</name>
    <dbReference type="NCBI Taxonomy" id="2382165"/>
    <lineage>
        <taxon>Bacteria</taxon>
        <taxon>Bacillati</taxon>
        <taxon>Actinomycetota</taxon>
        <taxon>Actinomycetes</taxon>
        <taxon>Mycobacteriales</taxon>
        <taxon>Nocardiaceae</taxon>
        <taxon>Nocardia</taxon>
    </lineage>
</organism>
<keyword evidence="5" id="KW-0808">Transferase</keyword>
<evidence type="ECO:0000256" key="8">
    <source>
        <dbReference type="ARBA" id="ARBA00022989"/>
    </source>
</evidence>
<dbReference type="GO" id="GO:0000155">
    <property type="term" value="F:phosphorelay sensor kinase activity"/>
    <property type="evidence" value="ECO:0007669"/>
    <property type="project" value="InterPro"/>
</dbReference>
<keyword evidence="7 13" id="KW-0418">Kinase</keyword>
<evidence type="ECO:0000256" key="4">
    <source>
        <dbReference type="ARBA" id="ARBA00022553"/>
    </source>
</evidence>
<dbReference type="Gene3D" id="1.10.287.130">
    <property type="match status" value="1"/>
</dbReference>
<dbReference type="Pfam" id="PF00512">
    <property type="entry name" value="HisKA"/>
    <property type="match status" value="1"/>
</dbReference>
<proteinExistence type="predicted"/>
<dbReference type="InterPro" id="IPR005467">
    <property type="entry name" value="His_kinase_dom"/>
</dbReference>
<keyword evidence="10 11" id="KW-0472">Membrane</keyword>
<evidence type="ECO:0000256" key="2">
    <source>
        <dbReference type="ARBA" id="ARBA00004236"/>
    </source>
</evidence>
<evidence type="ECO:0000313" key="14">
    <source>
        <dbReference type="Proteomes" id="UP000267164"/>
    </source>
</evidence>
<gene>
    <name evidence="13" type="ORF">D7D52_19300</name>
</gene>
<dbReference type="EMBL" id="CP032568">
    <property type="protein sequence ID" value="AYF75640.1"/>
    <property type="molecule type" value="Genomic_DNA"/>
</dbReference>
<dbReference type="InterPro" id="IPR003594">
    <property type="entry name" value="HATPase_dom"/>
</dbReference>
<dbReference type="KEGG" id="nyu:D7D52_19300"/>
<dbReference type="InterPro" id="IPR036097">
    <property type="entry name" value="HisK_dim/P_sf"/>
</dbReference>
<sequence length="432" mass="45591">MSLRRRARTSEPDTPARLRRTRWLLTGLFTALTALCLIVLGSLAASIDAHSRARDLDAGIDRVVTGLAREVYWNEDGGVDLETVRNDDDLVDGPDPVVVLVLDPGGGWREPFVHKRSGMPTDLTGLAGATAAAEETQWHTLIDRDGNRVRLAVGPVWDNDGAIGAVIVAGADPAPAERDHHRLLLALWGGGAGLVVLAALAGHLLSGASLRPALRMLDQRERFLSEASHELRTPLATLRLYLDAALRDPADTRRAVTDARALTDRLGRTVAGLLARTRTETGAGQLDRQRLFLDQLVEGVVAECGGEIEVVTEPTAVHADPDLLALAVRNLVDNALVHGGTPVEVRVAAGRVTVRDHGPGLDPGLADPFARGAVGARGQHGIGLSLVRWVAEVHAGSVTLVPAPGGGTLATLSLPEAPEALPEAPEATPELS</sequence>